<evidence type="ECO:0000313" key="1">
    <source>
        <dbReference type="EMBL" id="EWM21430.1"/>
    </source>
</evidence>
<evidence type="ECO:0000313" key="2">
    <source>
        <dbReference type="Proteomes" id="UP000019335"/>
    </source>
</evidence>
<dbReference type="Proteomes" id="UP000019335">
    <property type="component" value="Unassembled WGS sequence"/>
</dbReference>
<dbReference type="AlphaFoldDB" id="W7T3G3"/>
<gene>
    <name evidence="1" type="ORF">Naga_100147g7</name>
</gene>
<organism evidence="1 2">
    <name type="scientific">Nannochloropsis gaditana</name>
    <dbReference type="NCBI Taxonomy" id="72520"/>
    <lineage>
        <taxon>Eukaryota</taxon>
        <taxon>Sar</taxon>
        <taxon>Stramenopiles</taxon>
        <taxon>Ochrophyta</taxon>
        <taxon>Eustigmatophyceae</taxon>
        <taxon>Eustigmatales</taxon>
        <taxon>Monodopsidaceae</taxon>
        <taxon>Nannochloropsis</taxon>
    </lineage>
</organism>
<comment type="caution">
    <text evidence="1">The sequence shown here is derived from an EMBL/GenBank/DDBJ whole genome shotgun (WGS) entry which is preliminary data.</text>
</comment>
<name>W7T3G3_9STRA</name>
<sequence length="154" mass="16683">MNTGGPGSKHARGRLISLLWGSNAHSLDSRRPFWAVDSSSMCKLCSLQIKEAAVSHQHLGSNQGACFMMLTQCGLKCGSLLEEEEGKGGELGEGWFTSKLGWDVSLGTSQSLNKQAGGWVSLICIDWDGPFTGIKKGLKKDAKKETGRRRRARS</sequence>
<dbReference type="EMBL" id="AZIL01002469">
    <property type="protein sequence ID" value="EWM21430.1"/>
    <property type="molecule type" value="Genomic_DNA"/>
</dbReference>
<proteinExistence type="predicted"/>
<protein>
    <submittedName>
        <fullName evidence="1">Uncharacterized protein</fullName>
    </submittedName>
</protein>
<keyword evidence="2" id="KW-1185">Reference proteome</keyword>
<reference evidence="1 2" key="1">
    <citation type="journal article" date="2014" name="Mol. Plant">
        <title>Chromosome Scale Genome Assembly and Transcriptome Profiling of Nannochloropsis gaditana in Nitrogen Depletion.</title>
        <authorList>
            <person name="Corteggiani Carpinelli E."/>
            <person name="Telatin A."/>
            <person name="Vitulo N."/>
            <person name="Forcato C."/>
            <person name="D'Angelo M."/>
            <person name="Schiavon R."/>
            <person name="Vezzi A."/>
            <person name="Giacometti G.M."/>
            <person name="Morosinotto T."/>
            <person name="Valle G."/>
        </authorList>
    </citation>
    <scope>NUCLEOTIDE SEQUENCE [LARGE SCALE GENOMIC DNA]</scope>
    <source>
        <strain evidence="1 2">B-31</strain>
    </source>
</reference>
<accession>W7T3G3</accession>